<evidence type="ECO:0000256" key="1">
    <source>
        <dbReference type="ARBA" id="ARBA00004651"/>
    </source>
</evidence>
<feature type="region of interest" description="Disordered" evidence="6">
    <location>
        <begin position="233"/>
        <end position="266"/>
    </location>
</feature>
<comment type="subcellular location">
    <subcellularLocation>
        <location evidence="1">Cell membrane</location>
        <topology evidence="1">Multi-pass membrane protein</topology>
    </subcellularLocation>
</comment>
<dbReference type="PANTHER" id="PTHR30074:SF6">
    <property type="entry name" value="FORMATE DEHYDROGENASE GAMMA SUBUNIT"/>
    <property type="match status" value="1"/>
</dbReference>
<feature type="compositionally biased region" description="Polar residues" evidence="6">
    <location>
        <begin position="244"/>
        <end position="254"/>
    </location>
</feature>
<dbReference type="SUPFAM" id="SSF81342">
    <property type="entry name" value="Transmembrane di-heme cytochromes"/>
    <property type="match status" value="1"/>
</dbReference>
<accession>A0ABZ1BQU0</accession>
<evidence type="ECO:0000256" key="2">
    <source>
        <dbReference type="ARBA" id="ARBA00022475"/>
    </source>
</evidence>
<gene>
    <name evidence="9" type="ORF">VLY81_03155</name>
</gene>
<evidence type="ECO:0000259" key="8">
    <source>
        <dbReference type="Pfam" id="PF01292"/>
    </source>
</evidence>
<evidence type="ECO:0000256" key="7">
    <source>
        <dbReference type="SAM" id="Phobius"/>
    </source>
</evidence>
<keyword evidence="3 7" id="KW-0812">Transmembrane</keyword>
<dbReference type="InterPro" id="IPR011577">
    <property type="entry name" value="Cyt_b561_bac/Ni-Hgenase"/>
</dbReference>
<dbReference type="Proteomes" id="UP001333102">
    <property type="component" value="Chromosome"/>
</dbReference>
<evidence type="ECO:0000313" key="10">
    <source>
        <dbReference type="Proteomes" id="UP001333102"/>
    </source>
</evidence>
<dbReference type="RefSeq" id="WP_324669573.1">
    <property type="nucleotide sequence ID" value="NZ_CP141614.1"/>
</dbReference>
<sequence>MRAGIAERAASRAGAGAGPAEAQAYVQRFTRWQVVQHAVLMVSFTGLALTGIPQKYAQLAISRWLIEGMGGIERVREVHHILAYVLLGLGLVHALEMVARATRYGLRSQMWPGVQDARDLLQQLRYFMGLEHEEPRFGRYSFKEKFEYWAVVWGTAVMGLTGLILLYPEVATRYLPGVVVPAARAAHGGEAVLAVLAILIWHMYNAHLRAEVFPMDPVIFTGRMPRERALREHPLELEPPGRASAQTSATGASVTSPGRGGGPSTP</sequence>
<evidence type="ECO:0000256" key="6">
    <source>
        <dbReference type="SAM" id="MobiDB-lite"/>
    </source>
</evidence>
<keyword evidence="2" id="KW-1003">Cell membrane</keyword>
<feature type="transmembrane region" description="Helical" evidence="7">
    <location>
        <begin position="146"/>
        <end position="167"/>
    </location>
</feature>
<dbReference type="EMBL" id="CP141614">
    <property type="protein sequence ID" value="WRP15182.1"/>
    <property type="molecule type" value="Genomic_DNA"/>
</dbReference>
<name>A0ABZ1BQU0_9FIRM</name>
<feature type="transmembrane region" description="Helical" evidence="7">
    <location>
        <begin position="38"/>
        <end position="61"/>
    </location>
</feature>
<keyword evidence="4 7" id="KW-1133">Transmembrane helix</keyword>
<evidence type="ECO:0000256" key="5">
    <source>
        <dbReference type="ARBA" id="ARBA00023136"/>
    </source>
</evidence>
<dbReference type="InterPro" id="IPR051817">
    <property type="entry name" value="FDH_cytochrome_b556_subunit"/>
</dbReference>
<dbReference type="Gene3D" id="1.20.950.20">
    <property type="entry name" value="Transmembrane di-heme cytochromes, Chain C"/>
    <property type="match status" value="1"/>
</dbReference>
<dbReference type="InterPro" id="IPR016174">
    <property type="entry name" value="Di-haem_cyt_TM"/>
</dbReference>
<keyword evidence="5 7" id="KW-0472">Membrane</keyword>
<reference evidence="10" key="1">
    <citation type="submission" date="2023-12" db="EMBL/GenBank/DDBJ databases">
        <title>Novel isolates from deep terrestrial aquifers shed light on the physiology and ecology of the class Limnochordia.</title>
        <authorList>
            <person name="Karnachuk O.V."/>
            <person name="Lukina A.P."/>
            <person name="Avakyan M.R."/>
            <person name="Kadnikov V."/>
            <person name="Begmatov S."/>
            <person name="Beletsky A.V."/>
            <person name="Mardanov A.V."/>
            <person name="Ravin N.V."/>
        </authorList>
    </citation>
    <scope>NUCLEOTIDE SEQUENCE [LARGE SCALE GENOMIC DNA]</scope>
    <source>
        <strain evidence="10">LN</strain>
    </source>
</reference>
<feature type="transmembrane region" description="Helical" evidence="7">
    <location>
        <begin position="187"/>
        <end position="204"/>
    </location>
</feature>
<dbReference type="PANTHER" id="PTHR30074">
    <property type="entry name" value="FORMATE DEHYDROGENASE, NITRATE-INDUCIBLE, CYTOCHROME B556 FDN SUBUNIT"/>
    <property type="match status" value="1"/>
</dbReference>
<feature type="transmembrane region" description="Helical" evidence="7">
    <location>
        <begin position="81"/>
        <end position="99"/>
    </location>
</feature>
<organism evidence="9 10">
    <name type="scientific">Geochorda subterranea</name>
    <dbReference type="NCBI Taxonomy" id="3109564"/>
    <lineage>
        <taxon>Bacteria</taxon>
        <taxon>Bacillati</taxon>
        <taxon>Bacillota</taxon>
        <taxon>Limnochordia</taxon>
        <taxon>Limnochordales</taxon>
        <taxon>Geochordaceae</taxon>
        <taxon>Geochorda</taxon>
    </lineage>
</organism>
<evidence type="ECO:0000256" key="4">
    <source>
        <dbReference type="ARBA" id="ARBA00022989"/>
    </source>
</evidence>
<protein>
    <submittedName>
        <fullName evidence="9">Cytochrome b/b6 domain-containing protein</fullName>
    </submittedName>
</protein>
<keyword evidence="10" id="KW-1185">Reference proteome</keyword>
<proteinExistence type="predicted"/>
<evidence type="ECO:0000313" key="9">
    <source>
        <dbReference type="EMBL" id="WRP15182.1"/>
    </source>
</evidence>
<feature type="domain" description="Cytochrome b561 bacterial/Ni-hydrogenase" evidence="8">
    <location>
        <begin position="28"/>
        <end position="206"/>
    </location>
</feature>
<dbReference type="Pfam" id="PF01292">
    <property type="entry name" value="Ni_hydr_CYTB"/>
    <property type="match status" value="1"/>
</dbReference>
<evidence type="ECO:0000256" key="3">
    <source>
        <dbReference type="ARBA" id="ARBA00022692"/>
    </source>
</evidence>